<evidence type="ECO:0000256" key="4">
    <source>
        <dbReference type="ARBA" id="ARBA00023274"/>
    </source>
</evidence>
<dbReference type="SUPFAM" id="SSF46992">
    <property type="entry name" value="Ribosomal protein S20"/>
    <property type="match status" value="1"/>
</dbReference>
<accession>A0A1F5EB31</accession>
<dbReference type="NCBIfam" id="TIGR00029">
    <property type="entry name" value="S20"/>
    <property type="match status" value="1"/>
</dbReference>
<evidence type="ECO:0000256" key="6">
    <source>
        <dbReference type="HAMAP-Rule" id="MF_00500"/>
    </source>
</evidence>
<dbReference type="GO" id="GO:0006412">
    <property type="term" value="P:translation"/>
    <property type="evidence" value="ECO:0007669"/>
    <property type="project" value="UniProtKB-UniRule"/>
</dbReference>
<dbReference type="STRING" id="1797471.A3A71_00360"/>
<dbReference type="AlphaFoldDB" id="A0A1F5EB31"/>
<dbReference type="Gene3D" id="1.20.58.110">
    <property type="entry name" value="Ribosomal protein S20"/>
    <property type="match status" value="1"/>
</dbReference>
<evidence type="ECO:0000256" key="7">
    <source>
        <dbReference type="SAM" id="MobiDB-lite"/>
    </source>
</evidence>
<evidence type="ECO:0000313" key="8">
    <source>
        <dbReference type="EMBL" id="OGD64500.1"/>
    </source>
</evidence>
<comment type="function">
    <text evidence="6">Binds directly to 16S ribosomal RNA.</text>
</comment>
<name>A0A1F5EB31_9BACT</name>
<dbReference type="GO" id="GO:0003735">
    <property type="term" value="F:structural constituent of ribosome"/>
    <property type="evidence" value="ECO:0007669"/>
    <property type="project" value="InterPro"/>
</dbReference>
<dbReference type="GO" id="GO:1990904">
    <property type="term" value="C:ribonucleoprotein complex"/>
    <property type="evidence" value="ECO:0007669"/>
    <property type="project" value="UniProtKB-KW"/>
</dbReference>
<evidence type="ECO:0000256" key="1">
    <source>
        <dbReference type="ARBA" id="ARBA00022730"/>
    </source>
</evidence>
<evidence type="ECO:0000313" key="9">
    <source>
        <dbReference type="Proteomes" id="UP000177481"/>
    </source>
</evidence>
<comment type="similarity">
    <text evidence="6">Belongs to the bacterial ribosomal protein bS20 family.</text>
</comment>
<feature type="compositionally biased region" description="Basic residues" evidence="7">
    <location>
        <begin position="1"/>
        <end position="11"/>
    </location>
</feature>
<dbReference type="HAMAP" id="MF_00500">
    <property type="entry name" value="Ribosomal_bS20"/>
    <property type="match status" value="1"/>
</dbReference>
<keyword evidence="3 6" id="KW-0689">Ribosomal protein</keyword>
<organism evidence="8 9">
    <name type="scientific">Candidatus Berkelbacteria bacterium RIFCSPLOWO2_01_FULL_50_28</name>
    <dbReference type="NCBI Taxonomy" id="1797471"/>
    <lineage>
        <taxon>Bacteria</taxon>
        <taxon>Candidatus Berkelbacteria</taxon>
    </lineage>
</organism>
<feature type="region of interest" description="Disordered" evidence="7">
    <location>
        <begin position="1"/>
        <end position="20"/>
    </location>
</feature>
<keyword evidence="4 6" id="KW-0687">Ribonucleoprotein</keyword>
<dbReference type="InterPro" id="IPR036510">
    <property type="entry name" value="Ribosomal_bS20_sf"/>
</dbReference>
<evidence type="ECO:0000256" key="5">
    <source>
        <dbReference type="ARBA" id="ARBA00035136"/>
    </source>
</evidence>
<sequence>MPISKSAKKALRSAEAKAAQNRTRRYLIKAATKNVTPDTLPKAVSLIDKAVKWGIFHKNKAARLKSALSKKITAKAGVTKIGTAKAATSAKSSAAKAVKKTSVKKATVKKVVAKKPSATAKAVKKTTKK</sequence>
<protein>
    <recommendedName>
        <fullName evidence="5 6">Small ribosomal subunit protein bS20</fullName>
    </recommendedName>
</protein>
<gene>
    <name evidence="6" type="primary">rpsT</name>
    <name evidence="8" type="ORF">A3A71_00360</name>
</gene>
<evidence type="ECO:0000256" key="3">
    <source>
        <dbReference type="ARBA" id="ARBA00022980"/>
    </source>
</evidence>
<keyword evidence="1 6" id="KW-0699">rRNA-binding</keyword>
<reference evidence="8 9" key="1">
    <citation type="journal article" date="2016" name="Nat. Commun.">
        <title>Thousands of microbial genomes shed light on interconnected biogeochemical processes in an aquifer system.</title>
        <authorList>
            <person name="Anantharaman K."/>
            <person name="Brown C.T."/>
            <person name="Hug L.A."/>
            <person name="Sharon I."/>
            <person name="Castelle C.J."/>
            <person name="Probst A.J."/>
            <person name="Thomas B.C."/>
            <person name="Singh A."/>
            <person name="Wilkins M.J."/>
            <person name="Karaoz U."/>
            <person name="Brodie E.L."/>
            <person name="Williams K.H."/>
            <person name="Hubbard S.S."/>
            <person name="Banfield J.F."/>
        </authorList>
    </citation>
    <scope>NUCLEOTIDE SEQUENCE [LARGE SCALE GENOMIC DNA]</scope>
</reference>
<proteinExistence type="inferred from homology"/>
<dbReference type="GO" id="GO:0019843">
    <property type="term" value="F:rRNA binding"/>
    <property type="evidence" value="ECO:0007669"/>
    <property type="project" value="UniProtKB-UniRule"/>
</dbReference>
<dbReference type="Proteomes" id="UP000177481">
    <property type="component" value="Unassembled WGS sequence"/>
</dbReference>
<keyword evidence="2 6" id="KW-0694">RNA-binding</keyword>
<dbReference type="InterPro" id="IPR002583">
    <property type="entry name" value="Ribosomal_bS20"/>
</dbReference>
<comment type="caution">
    <text evidence="8">The sequence shown here is derived from an EMBL/GenBank/DDBJ whole genome shotgun (WGS) entry which is preliminary data.</text>
</comment>
<dbReference type="GO" id="GO:0005840">
    <property type="term" value="C:ribosome"/>
    <property type="evidence" value="ECO:0007669"/>
    <property type="project" value="UniProtKB-KW"/>
</dbReference>
<dbReference type="EMBL" id="MEZX01000002">
    <property type="protein sequence ID" value="OGD64500.1"/>
    <property type="molecule type" value="Genomic_DNA"/>
</dbReference>
<evidence type="ECO:0000256" key="2">
    <source>
        <dbReference type="ARBA" id="ARBA00022884"/>
    </source>
</evidence>
<dbReference type="Pfam" id="PF01649">
    <property type="entry name" value="Ribosomal_S20p"/>
    <property type="match status" value="1"/>
</dbReference>